<dbReference type="Proteomes" id="UP000286134">
    <property type="component" value="Unassembled WGS sequence"/>
</dbReference>
<gene>
    <name evidence="3" type="ORF">OnM2_059060</name>
</gene>
<name>A0A420HQ00_9PEZI</name>
<accession>A0A420HQ00</accession>
<feature type="region of interest" description="Disordered" evidence="2">
    <location>
        <begin position="154"/>
        <end position="186"/>
    </location>
</feature>
<evidence type="ECO:0000256" key="1">
    <source>
        <dbReference type="SAM" id="Coils"/>
    </source>
</evidence>
<keyword evidence="4" id="KW-1185">Reference proteome</keyword>
<evidence type="ECO:0000313" key="3">
    <source>
        <dbReference type="EMBL" id="RKF59503.1"/>
    </source>
</evidence>
<comment type="caution">
    <text evidence="3">The sequence shown here is derived from an EMBL/GenBank/DDBJ whole genome shotgun (WGS) entry which is preliminary data.</text>
</comment>
<reference evidence="3 4" key="1">
    <citation type="journal article" date="2018" name="BMC Genomics">
        <title>Comparative genome analyses reveal sequence features reflecting distinct modes of host-adaptation between dicot and monocot powdery mildew.</title>
        <authorList>
            <person name="Wu Y."/>
            <person name="Ma X."/>
            <person name="Pan Z."/>
            <person name="Kale S.D."/>
            <person name="Song Y."/>
            <person name="King H."/>
            <person name="Zhang Q."/>
            <person name="Presley C."/>
            <person name="Deng X."/>
            <person name="Wei C.I."/>
            <person name="Xiao S."/>
        </authorList>
    </citation>
    <scope>NUCLEOTIDE SEQUENCE [LARGE SCALE GENOMIC DNA]</scope>
    <source>
        <strain evidence="3">UMSG2</strain>
    </source>
</reference>
<evidence type="ECO:0000313" key="4">
    <source>
        <dbReference type="Proteomes" id="UP000286134"/>
    </source>
</evidence>
<dbReference type="EMBL" id="MCFK01005971">
    <property type="protein sequence ID" value="RKF59503.1"/>
    <property type="molecule type" value="Genomic_DNA"/>
</dbReference>
<dbReference type="AlphaFoldDB" id="A0A420HQ00"/>
<evidence type="ECO:0000256" key="2">
    <source>
        <dbReference type="SAM" id="MobiDB-lite"/>
    </source>
</evidence>
<sequence>MRIETTEMLNLMARNDSRTKYISKLEDENIKLKSENSSLSILIENQHTDLISLDEIYTKLLNDFEEIKKDSDEKVLNLKKQIESQKSELERAYNELNNKGTTNKNLTNQLQDCENQLDQTRKKCETLRRHNVTLSYVAKKIQLKDQGLCSGNNINETFSEDKRDEPPNELEETLGPQLPLAPFQSI</sequence>
<organism evidence="3 4">
    <name type="scientific">Erysiphe neolycopersici</name>
    <dbReference type="NCBI Taxonomy" id="212602"/>
    <lineage>
        <taxon>Eukaryota</taxon>
        <taxon>Fungi</taxon>
        <taxon>Dikarya</taxon>
        <taxon>Ascomycota</taxon>
        <taxon>Pezizomycotina</taxon>
        <taxon>Leotiomycetes</taxon>
        <taxon>Erysiphales</taxon>
        <taxon>Erysiphaceae</taxon>
        <taxon>Erysiphe</taxon>
    </lineage>
</organism>
<proteinExistence type="predicted"/>
<feature type="coiled-coil region" evidence="1">
    <location>
        <begin position="22"/>
        <end position="130"/>
    </location>
</feature>
<keyword evidence="1" id="KW-0175">Coiled coil</keyword>
<protein>
    <submittedName>
        <fullName evidence="3">Uncharacterized protein</fullName>
    </submittedName>
</protein>